<dbReference type="EMBL" id="JASBNA010000002">
    <property type="protein sequence ID" value="KAK7694907.1"/>
    <property type="molecule type" value="Genomic_DNA"/>
</dbReference>
<feature type="transmembrane region" description="Helical" evidence="6">
    <location>
        <begin position="503"/>
        <end position="522"/>
    </location>
</feature>
<proteinExistence type="predicted"/>
<keyword evidence="9" id="KW-1185">Reference proteome</keyword>
<dbReference type="Gene3D" id="1.20.1250.20">
    <property type="entry name" value="MFS general substrate transporter like domains"/>
    <property type="match status" value="1"/>
</dbReference>
<dbReference type="InterPro" id="IPR011701">
    <property type="entry name" value="MFS"/>
</dbReference>
<gene>
    <name evidence="8" type="ORF">QCA50_002095</name>
</gene>
<feature type="transmembrane region" description="Helical" evidence="6">
    <location>
        <begin position="189"/>
        <end position="210"/>
    </location>
</feature>
<keyword evidence="3 6" id="KW-1133">Transmembrane helix</keyword>
<evidence type="ECO:0000256" key="6">
    <source>
        <dbReference type="SAM" id="Phobius"/>
    </source>
</evidence>
<name>A0AAW0GSI2_9APHY</name>
<dbReference type="AlphaFoldDB" id="A0AAW0GSI2"/>
<feature type="transmembrane region" description="Helical" evidence="6">
    <location>
        <begin position="368"/>
        <end position="387"/>
    </location>
</feature>
<feature type="domain" description="Major facilitator superfamily (MFS) profile" evidence="7">
    <location>
        <begin position="98"/>
        <end position="527"/>
    </location>
</feature>
<evidence type="ECO:0000259" key="7">
    <source>
        <dbReference type="PROSITE" id="PS50850"/>
    </source>
</evidence>
<dbReference type="InterPro" id="IPR036259">
    <property type="entry name" value="MFS_trans_sf"/>
</dbReference>
<evidence type="ECO:0000313" key="8">
    <source>
        <dbReference type="EMBL" id="KAK7694907.1"/>
    </source>
</evidence>
<dbReference type="CDD" id="cd17323">
    <property type="entry name" value="MFS_Tpo1_MDR_like"/>
    <property type="match status" value="1"/>
</dbReference>
<keyword evidence="2 6" id="KW-0812">Transmembrane</keyword>
<sequence length="557" mass="61754">MSSALAIPHGETSQSASTSQVPSINGAASRSSSTVIGENDRQLNDDHEAVREDLNEEYHREAYGPDPGEKGWDQFEVRFAPDDPEDPQNWSRIHRWFLTVLSGLLVLNATFASSIPSGIVADLMVRFHFGREVGALMISLFVAGYCVGPLIWGPLSEQYGRRPVSIISFFVYTCFQVGCALSPNTASILIFRFLGGTFAAAPLTNSGGIISDIWDAETRGTALALFTLAPFAGPALGPTVGGYMAVAGVSWRWVFWLLTFFAGSCLVTIVFFLPETHAPTLLVKKARRLRKETGESRWWAPLEKETMTYVQRMEHTLARPFKILFLEPMLLAITIYSSFVYGCLYLTFEAYPIVFTVGHELNAGLSGLMFMPIFVGGLIGVLGYVFYWNPIYVRLMKEYHPNPVPPEFRLDLCMWAAPGFAVTFFWFGWTSFPNISLWAPMMAGLLMGFSIIWIFLGLFNYLVDAYLFIAASALAATTVVRSLVGAGFPLFAGQMFESLNPRWASTLIGCIAILMMPIPFVLKRYGPKLRTKSKFARTFEVASVPLQSKETKGSSVV</sequence>
<feature type="transmembrane region" description="Helical" evidence="6">
    <location>
        <begin position="466"/>
        <end position="491"/>
    </location>
</feature>
<feature type="transmembrane region" description="Helical" evidence="6">
    <location>
        <begin position="133"/>
        <end position="152"/>
    </location>
</feature>
<dbReference type="FunFam" id="1.20.1250.20:FF:000011">
    <property type="entry name" value="MFS multidrug transporter, putative"/>
    <property type="match status" value="1"/>
</dbReference>
<protein>
    <recommendedName>
        <fullName evidence="7">Major facilitator superfamily (MFS) profile domain-containing protein</fullName>
    </recommendedName>
</protein>
<evidence type="ECO:0000313" key="9">
    <source>
        <dbReference type="Proteomes" id="UP001385951"/>
    </source>
</evidence>
<feature type="region of interest" description="Disordered" evidence="5">
    <location>
        <begin position="1"/>
        <end position="71"/>
    </location>
</feature>
<dbReference type="Proteomes" id="UP001385951">
    <property type="component" value="Unassembled WGS sequence"/>
</dbReference>
<dbReference type="Pfam" id="PF07690">
    <property type="entry name" value="MFS_1"/>
    <property type="match status" value="1"/>
</dbReference>
<dbReference type="InterPro" id="IPR020846">
    <property type="entry name" value="MFS_dom"/>
</dbReference>
<evidence type="ECO:0000256" key="4">
    <source>
        <dbReference type="ARBA" id="ARBA00023136"/>
    </source>
</evidence>
<feature type="compositionally biased region" description="Basic and acidic residues" evidence="5">
    <location>
        <begin position="38"/>
        <end position="71"/>
    </location>
</feature>
<dbReference type="PANTHER" id="PTHR23502">
    <property type="entry name" value="MAJOR FACILITATOR SUPERFAMILY"/>
    <property type="match status" value="1"/>
</dbReference>
<keyword evidence="4 6" id="KW-0472">Membrane</keyword>
<evidence type="ECO:0000256" key="5">
    <source>
        <dbReference type="SAM" id="MobiDB-lite"/>
    </source>
</evidence>
<reference evidence="8 9" key="1">
    <citation type="submission" date="2022-09" db="EMBL/GenBank/DDBJ databases">
        <authorList>
            <person name="Palmer J.M."/>
        </authorList>
    </citation>
    <scope>NUCLEOTIDE SEQUENCE [LARGE SCALE GENOMIC DNA]</scope>
    <source>
        <strain evidence="8 9">DSM 7382</strain>
    </source>
</reference>
<dbReference type="PANTHER" id="PTHR23502:SF173">
    <property type="entry name" value="MFS-MULTIDRUG-RESISTANCE TRANSPORTER-RELATED"/>
    <property type="match status" value="1"/>
</dbReference>
<feature type="transmembrane region" description="Helical" evidence="6">
    <location>
        <begin position="96"/>
        <end position="121"/>
    </location>
</feature>
<comment type="caution">
    <text evidence="8">The sequence shown here is derived from an EMBL/GenBank/DDBJ whole genome shotgun (WGS) entry which is preliminary data.</text>
</comment>
<dbReference type="GO" id="GO:0005886">
    <property type="term" value="C:plasma membrane"/>
    <property type="evidence" value="ECO:0007669"/>
    <property type="project" value="TreeGrafter"/>
</dbReference>
<feature type="transmembrane region" description="Helical" evidence="6">
    <location>
        <begin position="435"/>
        <end position="459"/>
    </location>
</feature>
<organism evidence="8 9">
    <name type="scientific">Cerrena zonata</name>
    <dbReference type="NCBI Taxonomy" id="2478898"/>
    <lineage>
        <taxon>Eukaryota</taxon>
        <taxon>Fungi</taxon>
        <taxon>Dikarya</taxon>
        <taxon>Basidiomycota</taxon>
        <taxon>Agaricomycotina</taxon>
        <taxon>Agaricomycetes</taxon>
        <taxon>Polyporales</taxon>
        <taxon>Cerrenaceae</taxon>
        <taxon>Cerrena</taxon>
    </lineage>
</organism>
<feature type="compositionally biased region" description="Polar residues" evidence="5">
    <location>
        <begin position="11"/>
        <end position="36"/>
    </location>
</feature>
<comment type="subcellular location">
    <subcellularLocation>
        <location evidence="1">Membrane</location>
        <topology evidence="1">Multi-pass membrane protein</topology>
    </subcellularLocation>
</comment>
<feature type="transmembrane region" description="Helical" evidence="6">
    <location>
        <begin position="222"/>
        <end position="247"/>
    </location>
</feature>
<evidence type="ECO:0000256" key="2">
    <source>
        <dbReference type="ARBA" id="ARBA00022692"/>
    </source>
</evidence>
<dbReference type="GO" id="GO:0022857">
    <property type="term" value="F:transmembrane transporter activity"/>
    <property type="evidence" value="ECO:0007669"/>
    <property type="project" value="InterPro"/>
</dbReference>
<dbReference type="SUPFAM" id="SSF103473">
    <property type="entry name" value="MFS general substrate transporter"/>
    <property type="match status" value="1"/>
</dbReference>
<feature type="transmembrane region" description="Helical" evidence="6">
    <location>
        <begin position="408"/>
        <end position="429"/>
    </location>
</feature>
<evidence type="ECO:0000256" key="3">
    <source>
        <dbReference type="ARBA" id="ARBA00022989"/>
    </source>
</evidence>
<feature type="transmembrane region" description="Helical" evidence="6">
    <location>
        <begin position="253"/>
        <end position="274"/>
    </location>
</feature>
<dbReference type="PROSITE" id="PS50850">
    <property type="entry name" value="MFS"/>
    <property type="match status" value="1"/>
</dbReference>
<evidence type="ECO:0000256" key="1">
    <source>
        <dbReference type="ARBA" id="ARBA00004141"/>
    </source>
</evidence>
<accession>A0AAW0GSI2</accession>
<feature type="transmembrane region" description="Helical" evidence="6">
    <location>
        <begin position="329"/>
        <end position="348"/>
    </location>
</feature>
<feature type="transmembrane region" description="Helical" evidence="6">
    <location>
        <begin position="164"/>
        <end position="183"/>
    </location>
</feature>